<dbReference type="PRINTS" id="PR00109">
    <property type="entry name" value="TYRKINASE"/>
</dbReference>
<dbReference type="EMBL" id="FN649736">
    <property type="protein sequence ID" value="CBJ48525.1"/>
    <property type="molecule type" value="Genomic_DNA"/>
</dbReference>
<dbReference type="Gene3D" id="1.10.510.10">
    <property type="entry name" value="Transferase(Phosphotransferase) domain 1"/>
    <property type="match status" value="1"/>
</dbReference>
<dbReference type="InterPro" id="IPR017441">
    <property type="entry name" value="Protein_kinase_ATP_BS"/>
</dbReference>
<dbReference type="InterPro" id="IPR000719">
    <property type="entry name" value="Prot_kinase_dom"/>
</dbReference>
<evidence type="ECO:0000313" key="3">
    <source>
        <dbReference type="EMBL" id="CBJ48525.1"/>
    </source>
</evidence>
<accession>D7FTE7</accession>
<feature type="domain" description="Protein kinase" evidence="2">
    <location>
        <begin position="691"/>
        <end position="977"/>
    </location>
</feature>
<dbReference type="PANTHER" id="PTHR44329">
    <property type="entry name" value="SERINE/THREONINE-PROTEIN KINASE TNNI3K-RELATED"/>
    <property type="match status" value="1"/>
</dbReference>
<organism evidence="3 4">
    <name type="scientific">Ectocarpus siliculosus</name>
    <name type="common">Brown alga</name>
    <name type="synonym">Conferva siliculosa</name>
    <dbReference type="NCBI Taxonomy" id="2880"/>
    <lineage>
        <taxon>Eukaryota</taxon>
        <taxon>Sar</taxon>
        <taxon>Stramenopiles</taxon>
        <taxon>Ochrophyta</taxon>
        <taxon>PX clade</taxon>
        <taxon>Phaeophyceae</taxon>
        <taxon>Ectocarpales</taxon>
        <taxon>Ectocarpaceae</taxon>
        <taxon>Ectocarpus</taxon>
    </lineage>
</organism>
<dbReference type="InterPro" id="IPR001245">
    <property type="entry name" value="Ser-Thr/Tyr_kinase_cat_dom"/>
</dbReference>
<keyword evidence="1" id="KW-0067">ATP-binding</keyword>
<dbReference type="CDD" id="cd13999">
    <property type="entry name" value="STKc_MAP3K-like"/>
    <property type="match status" value="1"/>
</dbReference>
<evidence type="ECO:0000259" key="2">
    <source>
        <dbReference type="PROSITE" id="PS50011"/>
    </source>
</evidence>
<keyword evidence="4" id="KW-1185">Reference proteome</keyword>
<dbReference type="InterPro" id="IPR043129">
    <property type="entry name" value="ATPase_NBD"/>
</dbReference>
<protein>
    <submittedName>
        <fullName evidence="3">Ethylene constitutive triple response protein</fullName>
    </submittedName>
</protein>
<dbReference type="InParanoid" id="D7FTE7"/>
<sequence length="977" mass="107982">MGLFWRTSKRQHANYPVPVLGTRDAPPVVAIDIGKFGTACSWKSNWNPVPAVRNLDTQQPHEKVVRKSPNSLLVHRDNVSVVSLGHTAEKSYACGSFPVGAKLFRRFGRQRMRVESDPTSESAVKCLRNRSEMELSKIMFYLLMHARDVALKNLPGAGEPVSAASIKWVLTVPASLPDRQRKTVRNSAVMAGLVNDWHDREGLNFCPEPIAACLAFQDRLDWQAGKTYLEFIASAASGAGKQAITSFLNSSAKLRIMQAWETSKVGWKDKNDPCRIDLTELGNDPLEVTMEDMDRARDDKNGHGEELVGGHGTWVLVLKPAWMRKAFQQPIESISQAVAEQLDEPELQGVKSVVMVGGFSENFLVQEAIRTCVLEKHPRGGVNVLVHARPGLAIAEGATFFTSQGDPDSVELDTPPEPAAIDMWPAPVGVLEAEREDTISDRVARMMIRDKTLAIVRLPPSSSEEAAPGETEEVLSDAFTVVELVARAAQELADRSTVPFVPEVATLLLVMLSFASERRDCVAEATSTAQWCSGILHILDDADRVLREDKSGGGTTWVKSVQDAIGNLLQLIKTYRSSHTIIQVVTSPLFKRRKEQLEAVVNRAMDGLHVKMGVHIGSNVNAIVNKVDRITDDMHAVRYNMDKMIQDDRLQGAQSRLSEESAESVVDSLAQARRKRRQQKWGEIEIPEGDVEILDLLGKGGFGEVYMADYMGENVAVKIINVDHGLKGFCLGKSEGDGDRRHAPTAERASKQQKQFMHEVDTMHRLKSPHTVLFHGVITSRRDRLALVMELLEGGDLRAYLRKAKGPLPEEDSRRIIGDVCAGMAFLHENETIHGDLKSANVLLDRNGRAKIGDFGTSRTTKQQTSTCLVTRTAGNGSSTMTLQWTAPEIFYGECASYASDMYSFGVVIWEVLSREIPWSGLAGNPAICFKVATLGERPAIPTGTPPDIEDILKLCWAQQPQDRPTFRHVKETLPMR</sequence>
<gene>
    <name evidence="3" type="primary">PK</name>
    <name evidence="3" type="ORF">Esi_0025_0061</name>
</gene>
<dbReference type="PROSITE" id="PS00107">
    <property type="entry name" value="PROTEIN_KINASE_ATP"/>
    <property type="match status" value="1"/>
</dbReference>
<keyword evidence="1" id="KW-0547">Nucleotide-binding</keyword>
<evidence type="ECO:0000256" key="1">
    <source>
        <dbReference type="PROSITE-ProRule" id="PRU10141"/>
    </source>
</evidence>
<dbReference type="Proteomes" id="UP000002630">
    <property type="component" value="Linkage Group LG11"/>
</dbReference>
<dbReference type="STRING" id="2880.D7FTE7"/>
<dbReference type="InterPro" id="IPR051681">
    <property type="entry name" value="Ser/Thr_Kinases-Pseudokinases"/>
</dbReference>
<evidence type="ECO:0000313" key="4">
    <source>
        <dbReference type="Proteomes" id="UP000002630"/>
    </source>
</evidence>
<reference evidence="3 4" key="1">
    <citation type="journal article" date="2010" name="Nature">
        <title>The Ectocarpus genome and the independent evolution of multicellularity in brown algae.</title>
        <authorList>
            <person name="Cock J.M."/>
            <person name="Sterck L."/>
            <person name="Rouze P."/>
            <person name="Scornet D."/>
            <person name="Allen A.E."/>
            <person name="Amoutzias G."/>
            <person name="Anthouard V."/>
            <person name="Artiguenave F."/>
            <person name="Aury J.M."/>
            <person name="Badger J.H."/>
            <person name="Beszteri B."/>
            <person name="Billiau K."/>
            <person name="Bonnet E."/>
            <person name="Bothwell J.H."/>
            <person name="Bowler C."/>
            <person name="Boyen C."/>
            <person name="Brownlee C."/>
            <person name="Carrano C.J."/>
            <person name="Charrier B."/>
            <person name="Cho G.Y."/>
            <person name="Coelho S.M."/>
            <person name="Collen J."/>
            <person name="Corre E."/>
            <person name="Da Silva C."/>
            <person name="Delage L."/>
            <person name="Delaroque N."/>
            <person name="Dittami S.M."/>
            <person name="Doulbeau S."/>
            <person name="Elias M."/>
            <person name="Farnham G."/>
            <person name="Gachon C.M."/>
            <person name="Gschloessl B."/>
            <person name="Heesch S."/>
            <person name="Jabbari K."/>
            <person name="Jubin C."/>
            <person name="Kawai H."/>
            <person name="Kimura K."/>
            <person name="Kloareg B."/>
            <person name="Kupper F.C."/>
            <person name="Lang D."/>
            <person name="Le Bail A."/>
            <person name="Leblanc C."/>
            <person name="Lerouge P."/>
            <person name="Lohr M."/>
            <person name="Lopez P.J."/>
            <person name="Martens C."/>
            <person name="Maumus F."/>
            <person name="Michel G."/>
            <person name="Miranda-Saavedra D."/>
            <person name="Morales J."/>
            <person name="Moreau H."/>
            <person name="Motomura T."/>
            <person name="Nagasato C."/>
            <person name="Napoli C.A."/>
            <person name="Nelson D.R."/>
            <person name="Nyvall-Collen P."/>
            <person name="Peters A.F."/>
            <person name="Pommier C."/>
            <person name="Potin P."/>
            <person name="Poulain J."/>
            <person name="Quesneville H."/>
            <person name="Read B."/>
            <person name="Rensing S.A."/>
            <person name="Ritter A."/>
            <person name="Rousvoal S."/>
            <person name="Samanta M."/>
            <person name="Samson G."/>
            <person name="Schroeder D.C."/>
            <person name="Segurens B."/>
            <person name="Strittmatter M."/>
            <person name="Tonon T."/>
            <person name="Tregear J.W."/>
            <person name="Valentin K."/>
            <person name="von Dassow P."/>
            <person name="Yamagishi T."/>
            <person name="Van de Peer Y."/>
            <person name="Wincker P."/>
        </authorList>
    </citation>
    <scope>NUCLEOTIDE SEQUENCE [LARGE SCALE GENOMIC DNA]</scope>
    <source>
        <strain evidence="4">Ec32 / CCAP1310/4</strain>
    </source>
</reference>
<feature type="binding site" evidence="1">
    <location>
        <position position="718"/>
    </location>
    <ligand>
        <name>ATP</name>
        <dbReference type="ChEBI" id="CHEBI:30616"/>
    </ligand>
</feature>
<dbReference type="SUPFAM" id="SSF56112">
    <property type="entry name" value="Protein kinase-like (PK-like)"/>
    <property type="match status" value="1"/>
</dbReference>
<dbReference type="GO" id="GO:0005524">
    <property type="term" value="F:ATP binding"/>
    <property type="evidence" value="ECO:0007669"/>
    <property type="project" value="UniProtKB-UniRule"/>
</dbReference>
<dbReference type="GO" id="GO:0004674">
    <property type="term" value="F:protein serine/threonine kinase activity"/>
    <property type="evidence" value="ECO:0007669"/>
    <property type="project" value="TreeGrafter"/>
</dbReference>
<dbReference type="SMART" id="SM00220">
    <property type="entry name" value="S_TKc"/>
    <property type="match status" value="1"/>
</dbReference>
<proteinExistence type="predicted"/>
<dbReference type="SUPFAM" id="SSF53067">
    <property type="entry name" value="Actin-like ATPase domain"/>
    <property type="match status" value="2"/>
</dbReference>
<dbReference type="Gene3D" id="3.30.420.40">
    <property type="match status" value="1"/>
</dbReference>
<dbReference type="PROSITE" id="PS50011">
    <property type="entry name" value="PROTEIN_KINASE_DOM"/>
    <property type="match status" value="1"/>
</dbReference>
<dbReference type="EMBL" id="FN648431">
    <property type="protein sequence ID" value="CBJ48525.1"/>
    <property type="molecule type" value="Genomic_DNA"/>
</dbReference>
<dbReference type="OrthoDB" id="346907at2759"/>
<dbReference type="InterPro" id="IPR011009">
    <property type="entry name" value="Kinase-like_dom_sf"/>
</dbReference>
<name>D7FTE7_ECTSI</name>
<dbReference type="AlphaFoldDB" id="D7FTE7"/>
<dbReference type="Pfam" id="PF07714">
    <property type="entry name" value="PK_Tyr_Ser-Thr"/>
    <property type="match status" value="1"/>
</dbReference>